<gene>
    <name evidence="1" type="ORF">Pfra01_002412800</name>
</gene>
<dbReference type="Proteomes" id="UP001165121">
    <property type="component" value="Unassembled WGS sequence"/>
</dbReference>
<evidence type="ECO:0000313" key="1">
    <source>
        <dbReference type="EMBL" id="GMF56766.1"/>
    </source>
</evidence>
<protein>
    <submittedName>
        <fullName evidence="1">Unnamed protein product</fullName>
    </submittedName>
</protein>
<keyword evidence="2" id="KW-1185">Reference proteome</keyword>
<dbReference type="OrthoDB" id="10400241at2759"/>
<dbReference type="EMBL" id="BSXT01004110">
    <property type="protein sequence ID" value="GMF56766.1"/>
    <property type="molecule type" value="Genomic_DNA"/>
</dbReference>
<dbReference type="AlphaFoldDB" id="A0A9W6Y9F1"/>
<reference evidence="1" key="1">
    <citation type="submission" date="2023-04" db="EMBL/GenBank/DDBJ databases">
        <title>Phytophthora fragariaefolia NBRC 109709.</title>
        <authorList>
            <person name="Ichikawa N."/>
            <person name="Sato H."/>
            <person name="Tonouchi N."/>
        </authorList>
    </citation>
    <scope>NUCLEOTIDE SEQUENCE</scope>
    <source>
        <strain evidence="1">NBRC 109709</strain>
    </source>
</reference>
<evidence type="ECO:0000313" key="2">
    <source>
        <dbReference type="Proteomes" id="UP001165121"/>
    </source>
</evidence>
<organism evidence="1 2">
    <name type="scientific">Phytophthora fragariaefolia</name>
    <dbReference type="NCBI Taxonomy" id="1490495"/>
    <lineage>
        <taxon>Eukaryota</taxon>
        <taxon>Sar</taxon>
        <taxon>Stramenopiles</taxon>
        <taxon>Oomycota</taxon>
        <taxon>Peronosporomycetes</taxon>
        <taxon>Peronosporales</taxon>
        <taxon>Peronosporaceae</taxon>
        <taxon>Phytophthora</taxon>
    </lineage>
</organism>
<comment type="caution">
    <text evidence="1">The sequence shown here is derived from an EMBL/GenBank/DDBJ whole genome shotgun (WGS) entry which is preliminary data.</text>
</comment>
<proteinExistence type="predicted"/>
<sequence>MKNPDWRILVQPDPTDDIDFEENDSDCEEEEVFKAFDPTESLPTSLEEVEAIRNMRFVPSGEVEAPSYLFQHENGLTRTYSRPEFKHLFEHSASSSFFAYIPPIFLAPSFARDDQVRSDERCTHGGTFYSRRAYDFSWHSILHGRDG</sequence>
<name>A0A9W6Y9F1_9STRA</name>
<accession>A0A9W6Y9F1</accession>